<gene>
    <name evidence="2" type="ORF">HF577_32785</name>
</gene>
<protein>
    <recommendedName>
        <fullName evidence="4">Membrane-associated oxidoreductase</fullName>
    </recommendedName>
</protein>
<sequence>MVDAAVLADALATGRELDLEGASLSATTLAAVLTGSTASGAPALTLRRATITGVLRLTGAEIGVPVELRSCVFAQAPDLRMAQFTGLALTGCRLPGLRAGNLRVAADLLLDDGFTSHGPVHLADAQIGGSLRLSGGRLRGAGGRALIADRIVVDGTLYARRLRSSGEIRLPGARITGNLDLSGADLNSPTGDALDATGITVGGSLLAGRHDAGPDVAFCAAGRLMLAGARVGGDLIFSGARIERGSAAMSVESEPEPGESRLPVVPGGIVDGTACLVADRVRVEGNLELDDGVHTDGTVRLPNAVVGGYLRLSGARLVGPMGATGRGIALLGDGMDVSGDLEGRDNGRGPLRCAGQLRLVDAHVRGSASLTGIVLSTPRGYALLADRLRIGGEFYLRRLQCKGTVRLQNAEIGATLDCTGAHLEQPRLRPNGDARPSLDLRAATVGKDVVCSEGFVAAGGVRLRRMEARKSVQFVDVTLGTSESPEPSDSQEAAEPDRVRYALNAYGLVTGELVVRPARPPGASVRLAQAQVGTFEDCPELWRAVGGIDLDGFDYQKLNDTHVIDIRKRLSWLKQVIPDYAPGPYDQMAAAYRRAGDEAASERVLMEMQSRHYAEAGVAGRIWGVLQRWTVGFGYQPWLAVCWLALFAVLGGAWFATHVPPPVDNGQNPVFNPWIFAIDTLLPIVNLGQDGYWRLDGASQWIASLLIALGWILATTAAAGAARMLKRV</sequence>
<dbReference type="Proteomes" id="UP001296706">
    <property type="component" value="Unassembled WGS sequence"/>
</dbReference>
<keyword evidence="1" id="KW-0472">Membrane</keyword>
<dbReference type="EMBL" id="JAAXKY010000176">
    <property type="protein sequence ID" value="NMH81855.1"/>
    <property type="molecule type" value="Genomic_DNA"/>
</dbReference>
<proteinExistence type="predicted"/>
<evidence type="ECO:0000313" key="2">
    <source>
        <dbReference type="EMBL" id="NMH81855.1"/>
    </source>
</evidence>
<keyword evidence="1" id="KW-1133">Transmembrane helix</keyword>
<keyword evidence="1" id="KW-0812">Transmembrane</keyword>
<keyword evidence="3" id="KW-1185">Reference proteome</keyword>
<evidence type="ECO:0008006" key="4">
    <source>
        <dbReference type="Google" id="ProtNLM"/>
    </source>
</evidence>
<accession>A0ABX1RN96</accession>
<feature type="transmembrane region" description="Helical" evidence="1">
    <location>
        <begin position="638"/>
        <end position="657"/>
    </location>
</feature>
<comment type="caution">
    <text evidence="2">The sequence shown here is derived from an EMBL/GenBank/DDBJ whole genome shotgun (WGS) entry which is preliminary data.</text>
</comment>
<evidence type="ECO:0000313" key="3">
    <source>
        <dbReference type="Proteomes" id="UP001296706"/>
    </source>
</evidence>
<evidence type="ECO:0000256" key="1">
    <source>
        <dbReference type="SAM" id="Phobius"/>
    </source>
</evidence>
<name>A0ABX1RN96_9PSEU</name>
<organism evidence="2 3">
    <name type="scientific">Pseudonocardia xinjiangensis</name>
    <dbReference type="NCBI Taxonomy" id="75289"/>
    <lineage>
        <taxon>Bacteria</taxon>
        <taxon>Bacillati</taxon>
        <taxon>Actinomycetota</taxon>
        <taxon>Actinomycetes</taxon>
        <taxon>Pseudonocardiales</taxon>
        <taxon>Pseudonocardiaceae</taxon>
        <taxon>Pseudonocardia</taxon>
    </lineage>
</organism>
<feature type="transmembrane region" description="Helical" evidence="1">
    <location>
        <begin position="669"/>
        <end position="689"/>
    </location>
</feature>
<feature type="transmembrane region" description="Helical" evidence="1">
    <location>
        <begin position="701"/>
        <end position="722"/>
    </location>
</feature>
<reference evidence="2 3" key="1">
    <citation type="submission" date="2020-04" db="EMBL/GenBank/DDBJ databases">
        <authorList>
            <person name="Klaysubun C."/>
            <person name="Duangmal K."/>
            <person name="Lipun K."/>
        </authorList>
    </citation>
    <scope>NUCLEOTIDE SEQUENCE [LARGE SCALE GENOMIC DNA]</scope>
    <source>
        <strain evidence="2 3">JCM 11839</strain>
    </source>
</reference>